<evidence type="ECO:0000256" key="2">
    <source>
        <dbReference type="ARBA" id="ARBA00008164"/>
    </source>
</evidence>
<feature type="domain" description="Band 7" evidence="4">
    <location>
        <begin position="28"/>
        <end position="193"/>
    </location>
</feature>
<dbReference type="PANTHER" id="PTHR10264">
    <property type="entry name" value="BAND 7 PROTEIN-RELATED"/>
    <property type="match status" value="1"/>
</dbReference>
<protein>
    <recommendedName>
        <fullName evidence="4">Band 7 domain-containing protein</fullName>
    </recommendedName>
</protein>
<dbReference type="Proteomes" id="UP000437748">
    <property type="component" value="Unassembled WGS sequence"/>
</dbReference>
<evidence type="ECO:0000259" key="4">
    <source>
        <dbReference type="SMART" id="SM00244"/>
    </source>
</evidence>
<evidence type="ECO:0000313" key="6">
    <source>
        <dbReference type="Proteomes" id="UP000437748"/>
    </source>
</evidence>
<dbReference type="InterPro" id="IPR043202">
    <property type="entry name" value="Band-7_stomatin-like"/>
</dbReference>
<dbReference type="InterPro" id="IPR001107">
    <property type="entry name" value="Band_7"/>
</dbReference>
<evidence type="ECO:0000313" key="5">
    <source>
        <dbReference type="EMBL" id="KAB8037657.1"/>
    </source>
</evidence>
<keyword evidence="3" id="KW-1133">Transmembrane helix</keyword>
<dbReference type="InterPro" id="IPR036013">
    <property type="entry name" value="Band_7/SPFH_dom_sf"/>
</dbReference>
<dbReference type="Pfam" id="PF01145">
    <property type="entry name" value="Band_7"/>
    <property type="match status" value="1"/>
</dbReference>
<dbReference type="EMBL" id="WFLM01000004">
    <property type="protein sequence ID" value="KAB8037657.1"/>
    <property type="molecule type" value="Genomic_DNA"/>
</dbReference>
<evidence type="ECO:0000256" key="3">
    <source>
        <dbReference type="SAM" id="Phobius"/>
    </source>
</evidence>
<dbReference type="SMART" id="SM00244">
    <property type="entry name" value="PHB"/>
    <property type="match status" value="1"/>
</dbReference>
<name>A0A6N6VW62_9BACT</name>
<accession>A0A6N6VW62</accession>
<dbReference type="RefSeq" id="WP_153420732.1">
    <property type="nucleotide sequence ID" value="NZ_WFLM01000004.1"/>
</dbReference>
<keyword evidence="3" id="KW-0472">Membrane</keyword>
<proteinExistence type="inferred from homology"/>
<keyword evidence="3" id="KW-0812">Transmembrane</keyword>
<organism evidence="5 6">
    <name type="scientific">Silvanigrella paludirubra</name>
    <dbReference type="NCBI Taxonomy" id="2499159"/>
    <lineage>
        <taxon>Bacteria</taxon>
        <taxon>Pseudomonadati</taxon>
        <taxon>Bdellovibrionota</taxon>
        <taxon>Oligoflexia</taxon>
        <taxon>Silvanigrellales</taxon>
        <taxon>Silvanigrellaceae</taxon>
        <taxon>Silvanigrella</taxon>
    </lineage>
</organism>
<evidence type="ECO:0000256" key="1">
    <source>
        <dbReference type="ARBA" id="ARBA00004167"/>
    </source>
</evidence>
<comment type="subcellular location">
    <subcellularLocation>
        <location evidence="1">Membrane</location>
        <topology evidence="1">Single-pass membrane protein</topology>
    </subcellularLocation>
</comment>
<gene>
    <name evidence="5" type="ORF">GCL60_10810</name>
</gene>
<comment type="caution">
    <text evidence="5">The sequence shown here is derived from an EMBL/GenBank/DDBJ whole genome shotgun (WGS) entry which is preliminary data.</text>
</comment>
<keyword evidence="6" id="KW-1185">Reference proteome</keyword>
<dbReference type="SUPFAM" id="SSF117892">
    <property type="entry name" value="Band 7/SPFH domain"/>
    <property type="match status" value="1"/>
</dbReference>
<dbReference type="OrthoDB" id="5291128at2"/>
<dbReference type="Gene3D" id="3.30.479.30">
    <property type="entry name" value="Band 7 domain"/>
    <property type="match status" value="1"/>
</dbReference>
<feature type="transmembrane region" description="Helical" evidence="3">
    <location>
        <begin position="6"/>
        <end position="26"/>
    </location>
</feature>
<dbReference type="GO" id="GO:0005886">
    <property type="term" value="C:plasma membrane"/>
    <property type="evidence" value="ECO:0007669"/>
    <property type="project" value="InterPro"/>
</dbReference>
<reference evidence="5 6" key="1">
    <citation type="submission" date="2019-10" db="EMBL/GenBank/DDBJ databases">
        <title>New species of Slilvanegrellaceae.</title>
        <authorList>
            <person name="Pitt A."/>
            <person name="Hahn M.W."/>
        </authorList>
    </citation>
    <scope>NUCLEOTIDE SEQUENCE [LARGE SCALE GENOMIC DNA]</scope>
    <source>
        <strain evidence="5 6">SP-Ram-0.45-NSY-1</strain>
    </source>
</reference>
<dbReference type="AlphaFoldDB" id="A0A6N6VW62"/>
<comment type="similarity">
    <text evidence="2">Belongs to the band 7/mec-2 family.</text>
</comment>
<dbReference type="PANTHER" id="PTHR10264:SF19">
    <property type="entry name" value="AT06885P-RELATED"/>
    <property type="match status" value="1"/>
</dbReference>
<sequence length="311" mass="35672">MNTYILNYFLGIIAGVLLIPTIYLIFKSIVIQLENENNALICRFGKLKKIIKKPGFHFWLDKVMPWTQVIIVSLKKDFRCFEEIHINDCRGTTLIIDIWFEFHIHDPIKAVFQVENLEKFLESILSSSATSVLGTYEFNYILANRHELNEVLKTDIAKELERWGIHIELIFISRLSLLPEVSKQLFETVAAKLEKTKADIEEKGRLDAQLLEAETSSKVASLIAEAKGQYSLCISRAYENLSHNPELFNSYKKLYELSLVKPHRTVVFQGFGTDELTSIEAAMTMLPAIDEPYLGNLTKTPEYVNQSHSHS</sequence>